<protein>
    <submittedName>
        <fullName evidence="3">Cytosine deaminase</fullName>
    </submittedName>
</protein>
<evidence type="ECO:0000313" key="3">
    <source>
        <dbReference type="EMBL" id="OKY93480.1"/>
    </source>
</evidence>
<dbReference type="InterPro" id="IPR032466">
    <property type="entry name" value="Metal_Hydrolase"/>
</dbReference>
<dbReference type="InterPro" id="IPR006680">
    <property type="entry name" value="Amidohydro-rel"/>
</dbReference>
<feature type="domain" description="Amidohydrolase-related" evidence="2">
    <location>
        <begin position="56"/>
        <end position="362"/>
    </location>
</feature>
<evidence type="ECO:0000256" key="1">
    <source>
        <dbReference type="ARBA" id="ARBA00022801"/>
    </source>
</evidence>
<dbReference type="PANTHER" id="PTHR43794:SF11">
    <property type="entry name" value="AMIDOHYDROLASE-RELATED DOMAIN-CONTAINING PROTEIN"/>
    <property type="match status" value="1"/>
</dbReference>
<comment type="caution">
    <text evidence="3">The sequence shown here is derived from an EMBL/GenBank/DDBJ whole genome shotgun (WGS) entry which is preliminary data.</text>
</comment>
<dbReference type="STRING" id="28117.BHV66_09195"/>
<sequence length="380" mass="41716">MNSSPSFRRIASNYLFTGRHLVKHPLVTVRADGRIESVETCAAPDGRPGVEFYAGVLVPGLINVHCHLELSYLRGAIAQGGGFAAFARSIGRVRGQFSEQERTAAIAAADARMWAEGMQAVSDVANGDSAFAVKARSRLSYRTFAEVFGLHTDSTDEQRRLLRYPETSLTPHSIYSVQDALFREICAEGDEPLSIHFMETPAEAELFEQRGELWEWYRKAGFTCDFLHYGSPARRIVESVPADRSVILVHNCCVNQQDIDLIMNHFTAPVWWCLCPGSNRYISRLVPPVELFRRNGLNICLGTDSLASNTALSLLGEMQHLGKIPLAELLTWAAPNGARALGFSDLGEVAAGKRPGLAVLSGLDYDSMTLTPASCIARIL</sequence>
<dbReference type="SUPFAM" id="SSF51556">
    <property type="entry name" value="Metallo-dependent hydrolases"/>
    <property type="match status" value="1"/>
</dbReference>
<organism evidence="3 4">
    <name type="scientific">Alistipes putredinis</name>
    <dbReference type="NCBI Taxonomy" id="28117"/>
    <lineage>
        <taxon>Bacteria</taxon>
        <taxon>Pseudomonadati</taxon>
        <taxon>Bacteroidota</taxon>
        <taxon>Bacteroidia</taxon>
        <taxon>Bacteroidales</taxon>
        <taxon>Rikenellaceae</taxon>
        <taxon>Alistipes</taxon>
    </lineage>
</organism>
<dbReference type="PANTHER" id="PTHR43794">
    <property type="entry name" value="AMINOHYDROLASE SSNA-RELATED"/>
    <property type="match status" value="1"/>
</dbReference>
<gene>
    <name evidence="3" type="ORF">BHV66_09195</name>
</gene>
<dbReference type="RefSeq" id="WP_278339491.1">
    <property type="nucleotide sequence ID" value="NZ_MNQH01000036.1"/>
</dbReference>
<evidence type="ECO:0000259" key="2">
    <source>
        <dbReference type="Pfam" id="PF01979"/>
    </source>
</evidence>
<name>A0A1Q6F3R0_9BACT</name>
<keyword evidence="1" id="KW-0378">Hydrolase</keyword>
<proteinExistence type="predicted"/>
<dbReference type="Pfam" id="PF01979">
    <property type="entry name" value="Amidohydro_1"/>
    <property type="match status" value="1"/>
</dbReference>
<dbReference type="EMBL" id="MNQH01000036">
    <property type="protein sequence ID" value="OKY93480.1"/>
    <property type="molecule type" value="Genomic_DNA"/>
</dbReference>
<dbReference type="InterPro" id="IPR050287">
    <property type="entry name" value="MTA/SAH_deaminase"/>
</dbReference>
<reference evidence="3 4" key="1">
    <citation type="journal article" date="2016" name="Nat. Biotechnol.">
        <title>Measurement of bacterial replication rates in microbial communities.</title>
        <authorList>
            <person name="Brown C.T."/>
            <person name="Olm M.R."/>
            <person name="Thomas B.C."/>
            <person name="Banfield J.F."/>
        </authorList>
    </citation>
    <scope>NUCLEOTIDE SEQUENCE [LARGE SCALE GENOMIC DNA]</scope>
    <source>
        <strain evidence="3">CAG:67_53_122</strain>
    </source>
</reference>
<accession>A0A1Q6F3R0</accession>
<dbReference type="Proteomes" id="UP000187417">
    <property type="component" value="Unassembled WGS sequence"/>
</dbReference>
<dbReference type="AlphaFoldDB" id="A0A1Q6F3R0"/>
<dbReference type="GO" id="GO:0016787">
    <property type="term" value="F:hydrolase activity"/>
    <property type="evidence" value="ECO:0007669"/>
    <property type="project" value="UniProtKB-KW"/>
</dbReference>
<evidence type="ECO:0000313" key="4">
    <source>
        <dbReference type="Proteomes" id="UP000187417"/>
    </source>
</evidence>
<dbReference type="Gene3D" id="3.20.20.140">
    <property type="entry name" value="Metal-dependent hydrolases"/>
    <property type="match status" value="1"/>
</dbReference>